<evidence type="ECO:0000259" key="11">
    <source>
        <dbReference type="Pfam" id="PF23096"/>
    </source>
</evidence>
<dbReference type="OrthoDB" id="17907at2759"/>
<evidence type="ECO:0000256" key="1">
    <source>
        <dbReference type="ARBA" id="ARBA00004324"/>
    </source>
</evidence>
<evidence type="ECO:0000313" key="12">
    <source>
        <dbReference type="EMBL" id="CAH0550528.1"/>
    </source>
</evidence>
<dbReference type="InterPro" id="IPR032430">
    <property type="entry name" value="Blm10_mid"/>
</dbReference>
<keyword evidence="8" id="KW-0539">Nucleus</keyword>
<dbReference type="Pfam" id="PF11919">
    <property type="entry name" value="PSME4_C"/>
    <property type="match status" value="1"/>
</dbReference>
<dbReference type="InterPro" id="IPR016024">
    <property type="entry name" value="ARM-type_fold"/>
</dbReference>
<evidence type="ECO:0000259" key="10">
    <source>
        <dbReference type="Pfam" id="PF16507"/>
    </source>
</evidence>
<sequence>MDEDVENGNDRLQKLGFKPQKENVYNKFLPYAADLDEESTKLFTDIKTNLVKSVLAREMRPGCALWTSRLNKYIKIYGLKFSKEDHIALIKLFYELVIIPDLEPSRINKSATTLTSLLKKKYLISRDELQLDWRPLYDVCVRTMEKSKSDLGMFRYFSTFENSIFDLIRAARIYFPASATQDILDEFRPYLCPFNSEITSAIQLLEMFLPICVKPEEADISYKLWLEEFLTLWDVCHNASTWENHMMWLLARLSIFNMGRIDWEPYVSTMFARFIRTLQLPVVFKQKQLGKHHKIDIFPIAIWITSTLNGDKNSVFYQFEKFMHTLESYFYQANNGRWTGKLRELIRKLSYYFVQRVHYERYKKQVWEMHIVDSFRLTDDDIDRFVNVMRPCVEQAMFSRMGQQETCLTLQYLASLRPNIIVPVTLEKLSASMDSLTEPHKLTSSMMGVIAVGRYMVQGKNNNYPEGPTHVVPLLMALLPGIDPNDVRKSYVTFSFIVHFVNMIPLINSSDAHNHHKDLSEEEHIVCEATANFEDFVLQFLDRLCTWVESSSLDFVRLEMANSSNNNKNRSETFAETALASVITVVLTQCSPDIFNAALKKIYNFTRDKIMEIYISGRMLAVACHCFARVNPKETLKLFVPHLCDRINELFNENSNVQNEENIDDELLYNLCLLSELFNGRSEILNYIDDIIPILDRTLHMTSEKASPLAARLLDLIMFSLTYILPVDAKSSPVHYGTHVKDFLSIREWGRPQPMKDLKIEWYVPGDKEIALVQKLLNKYLIPELEKLDKHSSSEVTLTRQELKRTLKIVNSILSCHFVLPIWEEPAEHLVDSVLEPWAFNMKVSGPHIVTMPDGRNVRKVVSDTLHKLQKKILETDEGDTKSLRNLIQIYNIILFNKSNGHDFEMHWKNFHLSKKMLEDRLIQNKLHLRHVLIDRALLHQEFRIESRNCSFSATHKQIMLDLFELSVSRYSEVRMYAQSKLLSVVSLFPYSYTLLKPKIVEILGTDSAANHEAFKGCLYVLIGPKISPIAARHDWELIRDLWPAIVKSKPSEKVSIINLIGGIGDSVHRFFPTIAIKLIIPDSCIEAALSFCNAEPKVTIGDNFKNAIDNSKQYLQSKSDQRRLAYDTLLNSLLDACENGNLHWRYHMMALNFMRDLVHFDVKYNSRIVKYFLKCTISDSIKVRKSAMRVLVFITVQNKPKFKKVPIDPFKFSAENGGGKKIVPGYRSDNEWLLYSSSKIPKNESEWNEHRYVHDVYAGYYAWPNKMEVYAPYDEQPTVYKRLDNMNDTEKEIYNFFTNEENIAELIKYMSLEEKKGHDQFNAYRYLVYKNLFKMYEDALLPHFLPHIVKLVSDKQESSQRCASELIAGIIKGAKHWNYEKSENLWKSLIPLVNTVFANISSEAVNDWSICFTMALEWRDPKRNHWILEHLLDDPLKNPTSFIGSARLQMLFIALNQQHWRNIELHRRLFDYFKNHLSHPFQNIRDRISMLLCLVLSTDITFPEGNRTKGPLVSEFFGEVMPQLDRLYGHLLQKVNTNGNRNDVEKTCEKLALVEITSDEERENAFRLFKIVSRYITQSVVRMNVSTLPEFFDLLPLASVLQSNDTDEEIAPCSVNLLVVLAQAMSVPKNIPHALEAIKRVAKSPFWSARAVMAEFLSVFVFYNMPSFHANQHWVTEVENLVLDLIEDVQPEVRENSAKVLSGLLHCKFLPKPMELLTKFQLKARTKLKKNVTSKGKEVGNLRTRHAGVLGLCAYISSHPYDVPDYMPSIFGDLGPHLNDPQPIPATIRKTLGDFKRTHHDNWEMHKMKFTEEELSVLSDLTVPPSYYA</sequence>
<dbReference type="GO" id="GO:0016504">
    <property type="term" value="F:peptidase activator activity"/>
    <property type="evidence" value="ECO:0007669"/>
    <property type="project" value="InterPro"/>
</dbReference>
<feature type="domain" description="Proteasome activator complex subunit 4-like HEAT repeat-like" evidence="11">
    <location>
        <begin position="1168"/>
        <end position="1452"/>
    </location>
</feature>
<dbReference type="InterPro" id="IPR011989">
    <property type="entry name" value="ARM-like"/>
</dbReference>
<dbReference type="GO" id="GO:0010499">
    <property type="term" value="P:proteasomal ubiquitin-independent protein catabolic process"/>
    <property type="evidence" value="ECO:0007669"/>
    <property type="project" value="TreeGrafter"/>
</dbReference>
<dbReference type="EMBL" id="OV121133">
    <property type="protein sequence ID" value="CAH0550528.1"/>
    <property type="molecule type" value="Genomic_DNA"/>
</dbReference>
<dbReference type="SUPFAM" id="SSF48371">
    <property type="entry name" value="ARM repeat"/>
    <property type="match status" value="2"/>
</dbReference>
<dbReference type="GO" id="GO:0005829">
    <property type="term" value="C:cytosol"/>
    <property type="evidence" value="ECO:0007669"/>
    <property type="project" value="TreeGrafter"/>
</dbReference>
<dbReference type="GO" id="GO:0070628">
    <property type="term" value="F:proteasome binding"/>
    <property type="evidence" value="ECO:0007669"/>
    <property type="project" value="InterPro"/>
</dbReference>
<organism evidence="12 13">
    <name type="scientific">Brassicogethes aeneus</name>
    <name type="common">Rape pollen beetle</name>
    <name type="synonym">Meligethes aeneus</name>
    <dbReference type="NCBI Taxonomy" id="1431903"/>
    <lineage>
        <taxon>Eukaryota</taxon>
        <taxon>Metazoa</taxon>
        <taxon>Ecdysozoa</taxon>
        <taxon>Arthropoda</taxon>
        <taxon>Hexapoda</taxon>
        <taxon>Insecta</taxon>
        <taxon>Pterygota</taxon>
        <taxon>Neoptera</taxon>
        <taxon>Endopterygota</taxon>
        <taxon>Coleoptera</taxon>
        <taxon>Polyphaga</taxon>
        <taxon>Cucujiformia</taxon>
        <taxon>Nitidulidae</taxon>
        <taxon>Meligethinae</taxon>
        <taxon>Brassicogethes</taxon>
    </lineage>
</organism>
<keyword evidence="6" id="KW-0227">DNA damage</keyword>
<reference evidence="12" key="1">
    <citation type="submission" date="2021-12" db="EMBL/GenBank/DDBJ databases">
        <authorList>
            <person name="King R."/>
        </authorList>
    </citation>
    <scope>NUCLEOTIDE SEQUENCE</scope>
</reference>
<keyword evidence="13" id="KW-1185">Reference proteome</keyword>
<dbReference type="GO" id="GO:0016607">
    <property type="term" value="C:nuclear speck"/>
    <property type="evidence" value="ECO:0007669"/>
    <property type="project" value="UniProtKB-SubCell"/>
</dbReference>
<evidence type="ECO:0000256" key="7">
    <source>
        <dbReference type="ARBA" id="ARBA00023204"/>
    </source>
</evidence>
<comment type="subcellular location">
    <subcellularLocation>
        <location evidence="2">Cytoplasm</location>
    </subcellularLocation>
    <subcellularLocation>
        <location evidence="1">Nucleus speckle</location>
    </subcellularLocation>
</comment>
<accession>A0A9P0FCQ8</accession>
<evidence type="ECO:0000256" key="2">
    <source>
        <dbReference type="ARBA" id="ARBA00004496"/>
    </source>
</evidence>
<gene>
    <name evidence="12" type="ORF">MELIAE_LOCUS3322</name>
</gene>
<evidence type="ECO:0008006" key="14">
    <source>
        <dbReference type="Google" id="ProtNLM"/>
    </source>
</evidence>
<name>A0A9P0FCQ8_BRAAE</name>
<evidence type="ECO:0000259" key="9">
    <source>
        <dbReference type="Pfam" id="PF11919"/>
    </source>
</evidence>
<dbReference type="InterPro" id="IPR021843">
    <property type="entry name" value="PSME4_C"/>
</dbReference>
<evidence type="ECO:0000313" key="13">
    <source>
        <dbReference type="Proteomes" id="UP001154078"/>
    </source>
</evidence>
<protein>
    <recommendedName>
        <fullName evidence="14">Proteasome activator complex subunit 4</fullName>
    </recommendedName>
</protein>
<evidence type="ECO:0000256" key="5">
    <source>
        <dbReference type="ARBA" id="ARBA00022737"/>
    </source>
</evidence>
<proteinExistence type="inferred from homology"/>
<keyword evidence="7" id="KW-0234">DNA repair</keyword>
<evidence type="ECO:0000256" key="8">
    <source>
        <dbReference type="ARBA" id="ARBA00023242"/>
    </source>
</evidence>
<feature type="domain" description="Proteasome activator Blm10 middle HEAT repeats region" evidence="10">
    <location>
        <begin position="320"/>
        <end position="815"/>
    </location>
</feature>
<evidence type="ECO:0000256" key="4">
    <source>
        <dbReference type="ARBA" id="ARBA00022490"/>
    </source>
</evidence>
<dbReference type="InterPro" id="IPR055455">
    <property type="entry name" value="HEAT_PSME4"/>
</dbReference>
<dbReference type="Proteomes" id="UP001154078">
    <property type="component" value="Chromosome 2"/>
</dbReference>
<keyword evidence="5" id="KW-0677">Repeat</keyword>
<dbReference type="PANTHER" id="PTHR32170:SF3">
    <property type="entry name" value="PROTEASOME ACTIVATOR COMPLEX SUBUNIT 4"/>
    <property type="match status" value="1"/>
</dbReference>
<feature type="domain" description="Proteasome activator complex subunit 4 C-terminal" evidence="9">
    <location>
        <begin position="1744"/>
        <end position="1830"/>
    </location>
</feature>
<dbReference type="InterPro" id="IPR035309">
    <property type="entry name" value="PSME4"/>
</dbReference>
<dbReference type="Pfam" id="PF23096">
    <property type="entry name" value="HEAT_PSME4"/>
    <property type="match status" value="1"/>
</dbReference>
<dbReference type="PANTHER" id="PTHR32170">
    <property type="entry name" value="PROTEASOME ACTIVATOR COMPLEX SUBUNIT 4"/>
    <property type="match status" value="1"/>
</dbReference>
<dbReference type="Pfam" id="PF16507">
    <property type="entry name" value="HEAT_PSME4_mid"/>
    <property type="match status" value="1"/>
</dbReference>
<dbReference type="Gene3D" id="1.25.10.10">
    <property type="entry name" value="Leucine-rich Repeat Variant"/>
    <property type="match status" value="1"/>
</dbReference>
<dbReference type="GO" id="GO:0006281">
    <property type="term" value="P:DNA repair"/>
    <property type="evidence" value="ECO:0007669"/>
    <property type="project" value="UniProtKB-KW"/>
</dbReference>
<keyword evidence="4" id="KW-0963">Cytoplasm</keyword>
<evidence type="ECO:0000256" key="3">
    <source>
        <dbReference type="ARBA" id="ARBA00005739"/>
    </source>
</evidence>
<evidence type="ECO:0000256" key="6">
    <source>
        <dbReference type="ARBA" id="ARBA00022763"/>
    </source>
</evidence>
<comment type="similarity">
    <text evidence="3">Belongs to the BLM10 family.</text>
</comment>